<organism evidence="3 4">
    <name type="scientific">Pseudonocardia kongjuensis</name>
    <dbReference type="NCBI Taxonomy" id="102227"/>
    <lineage>
        <taxon>Bacteria</taxon>
        <taxon>Bacillati</taxon>
        <taxon>Actinomycetota</taxon>
        <taxon>Actinomycetes</taxon>
        <taxon>Pseudonocardiales</taxon>
        <taxon>Pseudonocardiaceae</taxon>
        <taxon>Pseudonocardia</taxon>
    </lineage>
</organism>
<sequence length="203" mass="20228">MEQHGPSYRPRHAAPGTRPAAPVEPAAGPGPDGRLPGFPDALLPRRRSPRLVGAGLVAAIAGLLAVFTGVVVAADRAGPAAGPAAAASAAITEWRDGGGQVRVTRITEDLAAITRAADLATMRDACRDLRDDVATARAYPPIPDPRAQASWGAGLDAGADAARNCVAGASLGDAGLLGAAADDLDGMSGHLADVAARIAELAA</sequence>
<gene>
    <name evidence="3" type="ORF">GCM10009613_01620</name>
</gene>
<feature type="region of interest" description="Disordered" evidence="1">
    <location>
        <begin position="1"/>
        <end position="40"/>
    </location>
</feature>
<evidence type="ECO:0000256" key="1">
    <source>
        <dbReference type="SAM" id="MobiDB-lite"/>
    </source>
</evidence>
<evidence type="ECO:0000313" key="4">
    <source>
        <dbReference type="Proteomes" id="UP001501414"/>
    </source>
</evidence>
<accession>A0ABP4I598</accession>
<evidence type="ECO:0000313" key="3">
    <source>
        <dbReference type="EMBL" id="GAA1379245.1"/>
    </source>
</evidence>
<dbReference type="RefSeq" id="WP_344017551.1">
    <property type="nucleotide sequence ID" value="NZ_BAAAJK010000001.1"/>
</dbReference>
<name>A0ABP4I598_9PSEU</name>
<proteinExistence type="predicted"/>
<keyword evidence="2" id="KW-1133">Transmembrane helix</keyword>
<dbReference type="EMBL" id="BAAAJK010000001">
    <property type="protein sequence ID" value="GAA1379245.1"/>
    <property type="molecule type" value="Genomic_DNA"/>
</dbReference>
<protein>
    <submittedName>
        <fullName evidence="3">Uncharacterized protein</fullName>
    </submittedName>
</protein>
<comment type="caution">
    <text evidence="3">The sequence shown here is derived from an EMBL/GenBank/DDBJ whole genome shotgun (WGS) entry which is preliminary data.</text>
</comment>
<feature type="transmembrane region" description="Helical" evidence="2">
    <location>
        <begin position="51"/>
        <end position="74"/>
    </location>
</feature>
<keyword evidence="4" id="KW-1185">Reference proteome</keyword>
<dbReference type="Proteomes" id="UP001501414">
    <property type="component" value="Unassembled WGS sequence"/>
</dbReference>
<reference evidence="4" key="1">
    <citation type="journal article" date="2019" name="Int. J. Syst. Evol. Microbiol.">
        <title>The Global Catalogue of Microorganisms (GCM) 10K type strain sequencing project: providing services to taxonomists for standard genome sequencing and annotation.</title>
        <authorList>
            <consortium name="The Broad Institute Genomics Platform"/>
            <consortium name="The Broad Institute Genome Sequencing Center for Infectious Disease"/>
            <person name="Wu L."/>
            <person name="Ma J."/>
        </authorList>
    </citation>
    <scope>NUCLEOTIDE SEQUENCE [LARGE SCALE GENOMIC DNA]</scope>
    <source>
        <strain evidence="4">JCM 11896</strain>
    </source>
</reference>
<feature type="compositionally biased region" description="Low complexity" evidence="1">
    <location>
        <begin position="19"/>
        <end position="33"/>
    </location>
</feature>
<keyword evidence="2" id="KW-0812">Transmembrane</keyword>
<evidence type="ECO:0000256" key="2">
    <source>
        <dbReference type="SAM" id="Phobius"/>
    </source>
</evidence>
<keyword evidence="2" id="KW-0472">Membrane</keyword>